<dbReference type="InterPro" id="IPR009081">
    <property type="entry name" value="PP-bd_ACP"/>
</dbReference>
<dbReference type="InterPro" id="IPR020845">
    <property type="entry name" value="AMP-binding_CS"/>
</dbReference>
<dbReference type="EMBL" id="CP157762">
    <property type="protein sequence ID" value="XBP96611.1"/>
    <property type="molecule type" value="Genomic_DNA"/>
</dbReference>
<dbReference type="SUPFAM" id="SSF56801">
    <property type="entry name" value="Acetyl-CoA synthetase-like"/>
    <property type="match status" value="1"/>
</dbReference>
<evidence type="ECO:0000256" key="3">
    <source>
        <dbReference type="ARBA" id="ARBA00022553"/>
    </source>
</evidence>
<dbReference type="Gene3D" id="3.30.300.30">
    <property type="match status" value="1"/>
</dbReference>
<dbReference type="Gene3D" id="3.40.50.12780">
    <property type="entry name" value="N-terminal domain of ligase-like"/>
    <property type="match status" value="1"/>
</dbReference>
<dbReference type="InterPro" id="IPR006162">
    <property type="entry name" value="Ppantetheine_attach_site"/>
</dbReference>
<dbReference type="AlphaFoldDB" id="A0AAU8HP81"/>
<protein>
    <submittedName>
        <fullName evidence="6">Amino acid adenylation domain-containing protein</fullName>
    </submittedName>
</protein>
<keyword evidence="2" id="KW-0596">Phosphopantetheine</keyword>
<name>A0AAU8HP81_9ACTN</name>
<dbReference type="InterPro" id="IPR001242">
    <property type="entry name" value="Condensation_dom"/>
</dbReference>
<dbReference type="PROSITE" id="PS50075">
    <property type="entry name" value="CARRIER"/>
    <property type="match status" value="1"/>
</dbReference>
<dbReference type="InterPro" id="IPR000873">
    <property type="entry name" value="AMP-dep_synth/lig_dom"/>
</dbReference>
<dbReference type="GO" id="GO:0003824">
    <property type="term" value="F:catalytic activity"/>
    <property type="evidence" value="ECO:0007669"/>
    <property type="project" value="InterPro"/>
</dbReference>
<dbReference type="Pfam" id="PF13193">
    <property type="entry name" value="AMP-binding_C"/>
    <property type="match status" value="1"/>
</dbReference>
<evidence type="ECO:0000313" key="6">
    <source>
        <dbReference type="EMBL" id="XCH77318.1"/>
    </source>
</evidence>
<comment type="cofactor">
    <cofactor evidence="1">
        <name>pantetheine 4'-phosphate</name>
        <dbReference type="ChEBI" id="CHEBI:47942"/>
    </cofactor>
</comment>
<dbReference type="PROSITE" id="PS00012">
    <property type="entry name" value="PHOSPHOPANTETHEINE"/>
    <property type="match status" value="1"/>
</dbReference>
<dbReference type="Pfam" id="PF00668">
    <property type="entry name" value="Condensation"/>
    <property type="match status" value="1"/>
</dbReference>
<dbReference type="CDD" id="cd05930">
    <property type="entry name" value="A_NRPS"/>
    <property type="match status" value="1"/>
</dbReference>
<dbReference type="Pfam" id="PF00501">
    <property type="entry name" value="AMP-binding"/>
    <property type="match status" value="1"/>
</dbReference>
<dbReference type="FunFam" id="3.40.50.980:FF:000001">
    <property type="entry name" value="Non-ribosomal peptide synthetase"/>
    <property type="match status" value="1"/>
</dbReference>
<dbReference type="InterPro" id="IPR025110">
    <property type="entry name" value="AMP-bd_C"/>
</dbReference>
<dbReference type="PANTHER" id="PTHR45527:SF1">
    <property type="entry name" value="FATTY ACID SYNTHASE"/>
    <property type="match status" value="1"/>
</dbReference>
<dbReference type="InterPro" id="IPR045851">
    <property type="entry name" value="AMP-bd_C_sf"/>
</dbReference>
<dbReference type="GO" id="GO:0031177">
    <property type="term" value="F:phosphopantetheine binding"/>
    <property type="evidence" value="ECO:0007669"/>
    <property type="project" value="TreeGrafter"/>
</dbReference>
<reference evidence="6" key="2">
    <citation type="submission" date="2024-06" db="EMBL/GenBank/DDBJ databases">
        <title>Micromonospora mangrovi CCTCC AA 2012012 genome sequences.</title>
        <authorList>
            <person name="Gao J."/>
        </authorList>
    </citation>
    <scope>NUCLEOTIDE SEQUENCE</scope>
    <source>
        <strain evidence="6">CCTCC AA 2012012</strain>
    </source>
</reference>
<evidence type="ECO:0000313" key="5">
    <source>
        <dbReference type="EMBL" id="XBP96611.1"/>
    </source>
</evidence>
<dbReference type="Gene3D" id="3.30.559.10">
    <property type="entry name" value="Chloramphenicol acetyltransferase-like domain"/>
    <property type="match status" value="1"/>
</dbReference>
<dbReference type="FunFam" id="1.10.1200.10:FF:000005">
    <property type="entry name" value="Nonribosomal peptide synthetase 1"/>
    <property type="match status" value="1"/>
</dbReference>
<dbReference type="PROSITE" id="PS00455">
    <property type="entry name" value="AMP_BINDING"/>
    <property type="match status" value="1"/>
</dbReference>
<dbReference type="GO" id="GO:0005737">
    <property type="term" value="C:cytoplasm"/>
    <property type="evidence" value="ECO:0007669"/>
    <property type="project" value="TreeGrafter"/>
</dbReference>
<dbReference type="InterPro" id="IPR042099">
    <property type="entry name" value="ANL_N_sf"/>
</dbReference>
<dbReference type="EMBL" id="CP159342">
    <property type="protein sequence ID" value="XCH77318.1"/>
    <property type="molecule type" value="Genomic_DNA"/>
</dbReference>
<keyword evidence="3" id="KW-0597">Phosphoprotein</keyword>
<dbReference type="Pfam" id="PF00550">
    <property type="entry name" value="PP-binding"/>
    <property type="match status" value="1"/>
</dbReference>
<dbReference type="SUPFAM" id="SSF52777">
    <property type="entry name" value="CoA-dependent acyltransferases"/>
    <property type="match status" value="2"/>
</dbReference>
<evidence type="ECO:0000256" key="2">
    <source>
        <dbReference type="ARBA" id="ARBA00022450"/>
    </source>
</evidence>
<evidence type="ECO:0000256" key="1">
    <source>
        <dbReference type="ARBA" id="ARBA00001957"/>
    </source>
</evidence>
<dbReference type="GO" id="GO:0044550">
    <property type="term" value="P:secondary metabolite biosynthetic process"/>
    <property type="evidence" value="ECO:0007669"/>
    <property type="project" value="TreeGrafter"/>
</dbReference>
<dbReference type="PANTHER" id="PTHR45527">
    <property type="entry name" value="NONRIBOSOMAL PEPTIDE SYNTHETASE"/>
    <property type="match status" value="1"/>
</dbReference>
<reference evidence="5" key="1">
    <citation type="submission" date="2024-01" db="EMBL/GenBank/DDBJ databases">
        <title>The genome sequence of Micromonospora mangrovi CCTCC AA 2012012.</title>
        <authorList>
            <person name="Gao J."/>
        </authorList>
    </citation>
    <scope>NUCLEOTIDE SEQUENCE</scope>
    <source>
        <strain evidence="5">CCTCC AA 2012012</strain>
    </source>
</reference>
<dbReference type="Gene3D" id="3.30.559.30">
    <property type="entry name" value="Nonribosomal peptide synthetase, condensation domain"/>
    <property type="match status" value="1"/>
</dbReference>
<dbReference type="GO" id="GO:0008610">
    <property type="term" value="P:lipid biosynthetic process"/>
    <property type="evidence" value="ECO:0007669"/>
    <property type="project" value="UniProtKB-ARBA"/>
</dbReference>
<feature type="domain" description="Carrier" evidence="4">
    <location>
        <begin position="516"/>
        <end position="590"/>
    </location>
</feature>
<evidence type="ECO:0000259" key="4">
    <source>
        <dbReference type="PROSITE" id="PS50075"/>
    </source>
</evidence>
<dbReference type="GO" id="GO:0043041">
    <property type="term" value="P:amino acid activation for nonribosomal peptide biosynthetic process"/>
    <property type="evidence" value="ECO:0007669"/>
    <property type="project" value="TreeGrafter"/>
</dbReference>
<dbReference type="RefSeq" id="WP_350938510.1">
    <property type="nucleotide sequence ID" value="NZ_CP157762.1"/>
</dbReference>
<proteinExistence type="predicted"/>
<dbReference type="SUPFAM" id="SSF47336">
    <property type="entry name" value="ACP-like"/>
    <property type="match status" value="1"/>
</dbReference>
<dbReference type="InterPro" id="IPR036736">
    <property type="entry name" value="ACP-like_sf"/>
</dbReference>
<dbReference type="Gene3D" id="1.10.1200.10">
    <property type="entry name" value="ACP-like"/>
    <property type="match status" value="1"/>
</dbReference>
<accession>A0AAU8HP81</accession>
<sequence length="1028" mass="108639">MVPSLVAEWGVRTPSAVAVSAGDEVLSYGDLVERADRLARSLVGRGVRRGEVVGVCAGRGVDVVVALLGVMRAGAAYLPLDPGHPGERLRFMVRDAGARFVVVDGGMGGELSGAAELVEVSAGEGSADVVLPEVGSGDLAYVIYTSGSTGVPKGVAVEHGAVGRLFGRVGEWIDWSAADVWSCYHSVAFDFSVWELWGALTSGGRVELVSYEDSRDPVAFARLLGERDITMASLTPSALLRLMPHLVGEGVPGGLRHVVLGGEAVRAGQIAGLLELGERPRVWNLYGITETTVHATVRELSAGDVEGAGSPIGVPLSDLTFVVVDAGLGDVAAGALVEEVPVGQAGELWISGAGVARGYVNRPELTALRFVDAVVGGVSGRWYRTGDEVRWGSEFEYVGRLDRQVQLRGFRIELGEVEAALAAREGVGAAVVELVDDADGPRLVAFLTTAPGVGDAAVGTVEEIREWLSGRLPEHMVPSEFGLIDALPVTSNGKLDRVALADLPVRPLSTRAGGDDLVTDTERLLAGIWSDVLGRTSVSRDDHFFAIGGNSMTALRVSMAAEEQGLDLGVRDLFMNPVLAELAAATAATAPIATPAPSAPIAVTPPAVPAPVQPGTDTTGRSYPALLIQTGMLFESERDPDRPTYHVVSETTLDASGLTRAALAAALSAVTDAQPGLRTEFDLTGAAGPVQLVHDLPEPLLDYEDLSTLAPDAAQKRVEQIRESERERPFYRDDFPLWRLRCVVLPGGRARMFLSHHHALLDGWSVAVFFDQLLAALSGATVAAPTEVCRLAAEAEAQALASAESAAYWSGMTRQWRALAVPVRRREDGEPAVWSVTRPIDERLRHDIGRACAAWRCSPKQLFLAAHLRAIALVAGPDAPPPGTLAVANARPEAPGAHLAVGVFLNAVPVLPAAGDASWPERVAQVAAAELAMQEHRHFPFAAMRSRFGLPAPTTWFTYTDFAETSMADFIATVTDHNVTELPLTVSVVDDGLVVDGSSDHFTAAEVAEIVERHVACLREAVGAVDDR</sequence>
<dbReference type="InterPro" id="IPR023213">
    <property type="entry name" value="CAT-like_dom_sf"/>
</dbReference>
<dbReference type="NCBIfam" id="TIGR01733">
    <property type="entry name" value="AA-adenyl-dom"/>
    <property type="match status" value="1"/>
</dbReference>
<dbReference type="InterPro" id="IPR010071">
    <property type="entry name" value="AA_adenyl_dom"/>
</dbReference>
<organism evidence="6">
    <name type="scientific">Micromonospora sp. CCTCC AA 2012012</name>
    <dbReference type="NCBI Taxonomy" id="3111921"/>
    <lineage>
        <taxon>Bacteria</taxon>
        <taxon>Bacillati</taxon>
        <taxon>Actinomycetota</taxon>
        <taxon>Actinomycetes</taxon>
        <taxon>Micromonosporales</taxon>
        <taxon>Micromonosporaceae</taxon>
        <taxon>Micromonospora</taxon>
    </lineage>
</organism>
<gene>
    <name evidence="6" type="ORF">ABUL08_05450</name>
    <name evidence="5" type="ORF">VK199_05405</name>
</gene>